<reference evidence="1 2" key="1">
    <citation type="journal article" date="2019" name="Sci. Rep.">
        <title>Orb-weaving spider Araneus ventricosus genome elucidates the spidroin gene catalogue.</title>
        <authorList>
            <person name="Kono N."/>
            <person name="Nakamura H."/>
            <person name="Ohtoshi R."/>
            <person name="Moran D.A.P."/>
            <person name="Shinohara A."/>
            <person name="Yoshida Y."/>
            <person name="Fujiwara M."/>
            <person name="Mori M."/>
            <person name="Tomita M."/>
            <person name="Arakawa K."/>
        </authorList>
    </citation>
    <scope>NUCLEOTIDE SEQUENCE [LARGE SCALE GENOMIC DNA]</scope>
</reference>
<evidence type="ECO:0000313" key="2">
    <source>
        <dbReference type="Proteomes" id="UP000499080"/>
    </source>
</evidence>
<name>A0A4Y2EMX5_ARAVE</name>
<sequence>MSEHLPTFSRIVRVTLETLEQQRFLAAPKAYSTDKNLRNTDHGKGDLKSKKKKICKYPTEIENAMACIYYLLEDSEECQLSLNELMEQIDGIYLAPSNFI</sequence>
<dbReference type="EMBL" id="BGPR01000665">
    <property type="protein sequence ID" value="GBM30643.1"/>
    <property type="molecule type" value="Genomic_DNA"/>
</dbReference>
<accession>A0A4Y2EMX5</accession>
<dbReference type="Proteomes" id="UP000499080">
    <property type="component" value="Unassembled WGS sequence"/>
</dbReference>
<proteinExistence type="predicted"/>
<protein>
    <submittedName>
        <fullName evidence="1">Uncharacterized protein</fullName>
    </submittedName>
</protein>
<dbReference type="AlphaFoldDB" id="A0A4Y2EMX5"/>
<comment type="caution">
    <text evidence="1">The sequence shown here is derived from an EMBL/GenBank/DDBJ whole genome shotgun (WGS) entry which is preliminary data.</text>
</comment>
<gene>
    <name evidence="1" type="ORF">AVEN_18330_1</name>
</gene>
<organism evidence="1 2">
    <name type="scientific">Araneus ventricosus</name>
    <name type="common">Orbweaver spider</name>
    <name type="synonym">Epeira ventricosa</name>
    <dbReference type="NCBI Taxonomy" id="182803"/>
    <lineage>
        <taxon>Eukaryota</taxon>
        <taxon>Metazoa</taxon>
        <taxon>Ecdysozoa</taxon>
        <taxon>Arthropoda</taxon>
        <taxon>Chelicerata</taxon>
        <taxon>Arachnida</taxon>
        <taxon>Araneae</taxon>
        <taxon>Araneomorphae</taxon>
        <taxon>Entelegynae</taxon>
        <taxon>Araneoidea</taxon>
        <taxon>Araneidae</taxon>
        <taxon>Araneus</taxon>
    </lineage>
</organism>
<keyword evidence="2" id="KW-1185">Reference proteome</keyword>
<evidence type="ECO:0000313" key="1">
    <source>
        <dbReference type="EMBL" id="GBM30643.1"/>
    </source>
</evidence>